<evidence type="ECO:0000256" key="3">
    <source>
        <dbReference type="ARBA" id="ARBA00012180"/>
    </source>
</evidence>
<evidence type="ECO:0000313" key="9">
    <source>
        <dbReference type="EMBL" id="KAH9837632.1"/>
    </source>
</evidence>
<evidence type="ECO:0000256" key="5">
    <source>
        <dbReference type="ARBA" id="ARBA00022723"/>
    </source>
</evidence>
<feature type="domain" description="RNase H type-1" evidence="8">
    <location>
        <begin position="84"/>
        <end position="228"/>
    </location>
</feature>
<proteinExistence type="inferred from homology"/>
<dbReference type="GeneID" id="72001212"/>
<organism evidence="9 10">
    <name type="scientific">Rhodofomes roseus</name>
    <dbReference type="NCBI Taxonomy" id="34475"/>
    <lineage>
        <taxon>Eukaryota</taxon>
        <taxon>Fungi</taxon>
        <taxon>Dikarya</taxon>
        <taxon>Basidiomycota</taxon>
        <taxon>Agaricomycotina</taxon>
        <taxon>Agaricomycetes</taxon>
        <taxon>Polyporales</taxon>
        <taxon>Rhodofomes</taxon>
    </lineage>
</organism>
<dbReference type="InterPro" id="IPR012337">
    <property type="entry name" value="RNaseH-like_sf"/>
</dbReference>
<reference evidence="9 10" key="1">
    <citation type="journal article" date="2021" name="Environ. Microbiol.">
        <title>Gene family expansions and transcriptome signatures uncover fungal adaptations to wood decay.</title>
        <authorList>
            <person name="Hage H."/>
            <person name="Miyauchi S."/>
            <person name="Viragh M."/>
            <person name="Drula E."/>
            <person name="Min B."/>
            <person name="Chaduli D."/>
            <person name="Navarro D."/>
            <person name="Favel A."/>
            <person name="Norest M."/>
            <person name="Lesage-Meessen L."/>
            <person name="Balint B."/>
            <person name="Merenyi Z."/>
            <person name="de Eugenio L."/>
            <person name="Morin E."/>
            <person name="Martinez A.T."/>
            <person name="Baldrian P."/>
            <person name="Stursova M."/>
            <person name="Martinez M.J."/>
            <person name="Novotny C."/>
            <person name="Magnuson J.K."/>
            <person name="Spatafora J.W."/>
            <person name="Maurice S."/>
            <person name="Pangilinan J."/>
            <person name="Andreopoulos W."/>
            <person name="LaButti K."/>
            <person name="Hundley H."/>
            <person name="Na H."/>
            <person name="Kuo A."/>
            <person name="Barry K."/>
            <person name="Lipzen A."/>
            <person name="Henrissat B."/>
            <person name="Riley R."/>
            <person name="Ahrendt S."/>
            <person name="Nagy L.G."/>
            <person name="Grigoriev I.V."/>
            <person name="Martin F."/>
            <person name="Rosso M.N."/>
        </authorList>
    </citation>
    <scope>NUCLEOTIDE SEQUENCE [LARGE SCALE GENOMIC DNA]</scope>
    <source>
        <strain evidence="9 10">CIRM-BRFM 1785</strain>
    </source>
</reference>
<dbReference type="PANTHER" id="PTHR10642">
    <property type="entry name" value="RIBONUCLEASE H1"/>
    <property type="match status" value="1"/>
</dbReference>
<evidence type="ECO:0000256" key="2">
    <source>
        <dbReference type="ARBA" id="ARBA00005300"/>
    </source>
</evidence>
<comment type="similarity">
    <text evidence="2">Belongs to the RNase H family.</text>
</comment>
<evidence type="ECO:0000256" key="6">
    <source>
        <dbReference type="ARBA" id="ARBA00022759"/>
    </source>
</evidence>
<name>A0ABQ8KI16_9APHY</name>
<comment type="catalytic activity">
    <reaction evidence="1">
        <text>Endonucleolytic cleavage to 5'-phosphomonoester.</text>
        <dbReference type="EC" id="3.1.26.4"/>
    </reaction>
</comment>
<evidence type="ECO:0000256" key="4">
    <source>
        <dbReference type="ARBA" id="ARBA00022722"/>
    </source>
</evidence>
<dbReference type="InterPro" id="IPR002156">
    <property type="entry name" value="RNaseH_domain"/>
</dbReference>
<dbReference type="Gene3D" id="3.30.420.10">
    <property type="entry name" value="Ribonuclease H-like superfamily/Ribonuclease H"/>
    <property type="match status" value="1"/>
</dbReference>
<feature type="non-terminal residue" evidence="9">
    <location>
        <position position="228"/>
    </location>
</feature>
<keyword evidence="10" id="KW-1185">Reference proteome</keyword>
<dbReference type="EC" id="3.1.26.4" evidence="3"/>
<comment type="caution">
    <text evidence="9">The sequence shown here is derived from an EMBL/GenBank/DDBJ whole genome shotgun (WGS) entry which is preliminary data.</text>
</comment>
<evidence type="ECO:0000259" key="8">
    <source>
        <dbReference type="PROSITE" id="PS50879"/>
    </source>
</evidence>
<keyword evidence="5" id="KW-0479">Metal-binding</keyword>
<evidence type="ECO:0000313" key="10">
    <source>
        <dbReference type="Proteomes" id="UP000814176"/>
    </source>
</evidence>
<dbReference type="EMBL" id="JADCUA010000008">
    <property type="protein sequence ID" value="KAH9837632.1"/>
    <property type="molecule type" value="Genomic_DNA"/>
</dbReference>
<accession>A0ABQ8KI16</accession>
<keyword evidence="7" id="KW-0378">Hydrolase</keyword>
<dbReference type="InterPro" id="IPR050092">
    <property type="entry name" value="RNase_H"/>
</dbReference>
<keyword evidence="4" id="KW-0540">Nuclease</keyword>
<evidence type="ECO:0000256" key="1">
    <source>
        <dbReference type="ARBA" id="ARBA00000077"/>
    </source>
</evidence>
<sequence>MRVLPHWAEWSDHAALGLTVSQVPVQISFPETADVSRPHAAPPNPVGTPITPSPLDDLLRRTIESRQSLPAALQSLYGAAQCTSRSAPSMYTDGSASRDLGKLYGPFTRAGSGVYWGRGSAKNRAVLAPSPPTNNRAELYAILLAICETDPCLSLRIYTDSDYAIRAICHWAPGYAAAGWACRNADILRNIVDVIRERHAPIAFHWVKGHANNVSNEAADELARIGCA</sequence>
<evidence type="ECO:0000256" key="7">
    <source>
        <dbReference type="ARBA" id="ARBA00022801"/>
    </source>
</evidence>
<gene>
    <name evidence="9" type="ORF">C8Q71DRAFT_705990</name>
</gene>
<dbReference type="InterPro" id="IPR036397">
    <property type="entry name" value="RNaseH_sf"/>
</dbReference>
<dbReference type="CDD" id="cd09280">
    <property type="entry name" value="RNase_HI_eukaryote_like"/>
    <property type="match status" value="1"/>
</dbReference>
<dbReference type="RefSeq" id="XP_047779670.1">
    <property type="nucleotide sequence ID" value="XM_047920480.1"/>
</dbReference>
<dbReference type="PANTHER" id="PTHR10642:SF26">
    <property type="entry name" value="RIBONUCLEASE H1"/>
    <property type="match status" value="1"/>
</dbReference>
<dbReference type="SUPFAM" id="SSF53098">
    <property type="entry name" value="Ribonuclease H-like"/>
    <property type="match status" value="1"/>
</dbReference>
<dbReference type="Proteomes" id="UP000814176">
    <property type="component" value="Unassembled WGS sequence"/>
</dbReference>
<dbReference type="PROSITE" id="PS50879">
    <property type="entry name" value="RNASE_H_1"/>
    <property type="match status" value="1"/>
</dbReference>
<keyword evidence="6" id="KW-0255">Endonuclease</keyword>
<protein>
    <recommendedName>
        <fullName evidence="3">ribonuclease H</fullName>
        <ecNumber evidence="3">3.1.26.4</ecNumber>
    </recommendedName>
</protein>
<dbReference type="Pfam" id="PF00075">
    <property type="entry name" value="RNase_H"/>
    <property type="match status" value="1"/>
</dbReference>